<reference evidence="8 9" key="1">
    <citation type="submission" date="2015-07" db="EMBL/GenBank/DDBJ databases">
        <title>Whole genome sequence of Herpetosiphon geysericola DSM 7119.</title>
        <authorList>
            <person name="Hemp J."/>
            <person name="Ward L.M."/>
            <person name="Pace L.A."/>
            <person name="Fischer W.W."/>
        </authorList>
    </citation>
    <scope>NUCLEOTIDE SEQUENCE [LARGE SCALE GENOMIC DNA]</scope>
    <source>
        <strain evidence="8 9">DSM 7119</strain>
    </source>
</reference>
<keyword evidence="4 7" id="KW-0812">Transmembrane</keyword>
<dbReference type="InterPro" id="IPR007140">
    <property type="entry name" value="DUF350"/>
</dbReference>
<comment type="subcellular location">
    <subcellularLocation>
        <location evidence="1">Cell membrane</location>
        <topology evidence="1">Multi-pass membrane protein</topology>
    </subcellularLocation>
</comment>
<dbReference type="AlphaFoldDB" id="A0A0P6Y881"/>
<protein>
    <submittedName>
        <fullName evidence="8">Spermidine synthase</fullName>
    </submittedName>
</protein>
<dbReference type="OrthoDB" id="565379at2"/>
<name>A0A0P6Y881_9CHLR</name>
<evidence type="ECO:0000256" key="2">
    <source>
        <dbReference type="ARBA" id="ARBA00005779"/>
    </source>
</evidence>
<evidence type="ECO:0000256" key="4">
    <source>
        <dbReference type="ARBA" id="ARBA00022692"/>
    </source>
</evidence>
<evidence type="ECO:0000256" key="6">
    <source>
        <dbReference type="ARBA" id="ARBA00023136"/>
    </source>
</evidence>
<feature type="transmembrane region" description="Helical" evidence="7">
    <location>
        <begin position="45"/>
        <end position="67"/>
    </location>
</feature>
<evidence type="ECO:0000256" key="3">
    <source>
        <dbReference type="ARBA" id="ARBA00022475"/>
    </source>
</evidence>
<comment type="caution">
    <text evidence="8">The sequence shown here is derived from an EMBL/GenBank/DDBJ whole genome shotgun (WGS) entry which is preliminary data.</text>
</comment>
<organism evidence="8 9">
    <name type="scientific">Herpetosiphon geysericola</name>
    <dbReference type="NCBI Taxonomy" id="70996"/>
    <lineage>
        <taxon>Bacteria</taxon>
        <taxon>Bacillati</taxon>
        <taxon>Chloroflexota</taxon>
        <taxon>Chloroflexia</taxon>
        <taxon>Herpetosiphonales</taxon>
        <taxon>Herpetosiphonaceae</taxon>
        <taxon>Herpetosiphon</taxon>
    </lineage>
</organism>
<evidence type="ECO:0000256" key="5">
    <source>
        <dbReference type="ARBA" id="ARBA00022989"/>
    </source>
</evidence>
<dbReference type="STRING" id="70996.SE18_09425"/>
<sequence length="68" mass="7233">MPLLGRIAASIGWTLVSVLIFYGGARLYDLLDPIDYREEIKRGNVAAAIQMAAVTIALAAIVIMAVAT</sequence>
<evidence type="ECO:0000256" key="7">
    <source>
        <dbReference type="SAM" id="Phobius"/>
    </source>
</evidence>
<keyword evidence="3" id="KW-1003">Cell membrane</keyword>
<evidence type="ECO:0000313" key="8">
    <source>
        <dbReference type="EMBL" id="KPL89028.1"/>
    </source>
</evidence>
<keyword evidence="6 7" id="KW-0472">Membrane</keyword>
<comment type="similarity">
    <text evidence="2">Belongs to the UPF0719 family.</text>
</comment>
<dbReference type="Proteomes" id="UP000050277">
    <property type="component" value="Unassembled WGS sequence"/>
</dbReference>
<dbReference type="Pfam" id="PF03994">
    <property type="entry name" value="DUF350"/>
    <property type="match status" value="1"/>
</dbReference>
<proteinExistence type="inferred from homology"/>
<evidence type="ECO:0000256" key="1">
    <source>
        <dbReference type="ARBA" id="ARBA00004651"/>
    </source>
</evidence>
<evidence type="ECO:0000313" key="9">
    <source>
        <dbReference type="Proteomes" id="UP000050277"/>
    </source>
</evidence>
<feature type="transmembrane region" description="Helical" evidence="7">
    <location>
        <begin position="7"/>
        <end position="25"/>
    </location>
</feature>
<keyword evidence="5 7" id="KW-1133">Transmembrane helix</keyword>
<dbReference type="EMBL" id="LGKP01000015">
    <property type="protein sequence ID" value="KPL89028.1"/>
    <property type="molecule type" value="Genomic_DNA"/>
</dbReference>
<keyword evidence="9" id="KW-1185">Reference proteome</keyword>
<gene>
    <name evidence="8" type="ORF">SE18_09425</name>
</gene>
<accession>A0A0P6Y881</accession>
<dbReference type="GO" id="GO:0005886">
    <property type="term" value="C:plasma membrane"/>
    <property type="evidence" value="ECO:0007669"/>
    <property type="project" value="UniProtKB-SubCell"/>
</dbReference>